<protein>
    <recommendedName>
        <fullName evidence="2">Myb-like domain-containing protein</fullName>
    </recommendedName>
</protein>
<name>A0A8D2QVP7_ZOSLA</name>
<reference evidence="3" key="1">
    <citation type="submission" date="2025-08" db="UniProtKB">
        <authorList>
            <consortium name="Ensembl"/>
        </authorList>
    </citation>
    <scope>IDENTIFICATION</scope>
</reference>
<dbReference type="PANTHER" id="PTHR16124:SF3">
    <property type="entry name" value="MIS18-BINDING PROTEIN 1"/>
    <property type="match status" value="1"/>
</dbReference>
<dbReference type="SMART" id="SM00717">
    <property type="entry name" value="SANT"/>
    <property type="match status" value="1"/>
</dbReference>
<proteinExistence type="predicted"/>
<keyword evidence="4" id="KW-1185">Reference proteome</keyword>
<evidence type="ECO:0000313" key="3">
    <source>
        <dbReference type="Ensembl" id="ENSZLMP00000020267.1"/>
    </source>
</evidence>
<dbReference type="SUPFAM" id="SSF46689">
    <property type="entry name" value="Homeodomain-like"/>
    <property type="match status" value="1"/>
</dbReference>
<feature type="compositionally biased region" description="Acidic residues" evidence="1">
    <location>
        <begin position="88"/>
        <end position="100"/>
    </location>
</feature>
<evidence type="ECO:0000313" key="4">
    <source>
        <dbReference type="Proteomes" id="UP000694401"/>
    </source>
</evidence>
<evidence type="ECO:0000256" key="1">
    <source>
        <dbReference type="SAM" id="MobiDB-lite"/>
    </source>
</evidence>
<dbReference type="InterPro" id="IPR039110">
    <property type="entry name" value="KNL2-like"/>
</dbReference>
<feature type="compositionally biased region" description="Low complexity" evidence="1">
    <location>
        <begin position="322"/>
        <end position="334"/>
    </location>
</feature>
<feature type="compositionally biased region" description="Acidic residues" evidence="1">
    <location>
        <begin position="214"/>
        <end position="223"/>
    </location>
</feature>
<feature type="compositionally biased region" description="Acidic residues" evidence="1">
    <location>
        <begin position="29"/>
        <end position="39"/>
    </location>
</feature>
<feature type="compositionally biased region" description="Polar residues" evidence="1">
    <location>
        <begin position="132"/>
        <end position="143"/>
    </location>
</feature>
<dbReference type="PROSITE" id="PS50090">
    <property type="entry name" value="MYB_LIKE"/>
    <property type="match status" value="1"/>
</dbReference>
<dbReference type="Ensembl" id="ENSZLMT00000020813.1">
    <property type="protein sequence ID" value="ENSZLMP00000020267.1"/>
    <property type="gene ID" value="ENSZLMG00000013960.1"/>
</dbReference>
<dbReference type="CDD" id="cd00167">
    <property type="entry name" value="SANT"/>
    <property type="match status" value="1"/>
</dbReference>
<accession>A0A8D2QVP7</accession>
<feature type="domain" description="Myb-like" evidence="2">
    <location>
        <begin position="276"/>
        <end position="318"/>
    </location>
</feature>
<dbReference type="InterPro" id="IPR001005">
    <property type="entry name" value="SANT/Myb"/>
</dbReference>
<feature type="region of interest" description="Disordered" evidence="1">
    <location>
        <begin position="1"/>
        <end position="266"/>
    </location>
</feature>
<dbReference type="Proteomes" id="UP000694401">
    <property type="component" value="Unassembled WGS sequence"/>
</dbReference>
<feature type="compositionally biased region" description="Basic and acidic residues" evidence="1">
    <location>
        <begin position="224"/>
        <end position="237"/>
    </location>
</feature>
<sequence>MYEQGYRNSLRSAKKRLQKEERLLLTQETSDEDEEEQQSSEDSPGEKSSEDSPGEKSSEDSPGEKSSEDSPGEQQSNEDSPGEKSSEDTPEEQSSEDTSEEQQSNENTPEEQSSEDTPLLIKRKKKSILKPESQNWKPSSGSKTSRDDANKACGQRTGKLSQKVLLRLSGSESSEESELSAEGETPSEARASPVPAQARRAQGRAHPPRRWLDSDTEPETWEEELPRKDRNARESQRKTSHGASSSARPSAAKHRQHERAKGQKSLELFSRAADGWSEKELQKLHRAIAALPKHRSGFWQDVAMAVGSRSAQECQGKFLEEQQQQQQGKGSKQQAAVSDNPCLDPAEKKEAVITAKVGTLKRKQQMREFLEQLPKDNHDDIFTATPFQSRRVQLPALRGSRDEDAEDFTLSEFPLTPSSSIFPPVKTPQCEHISPGMLVPINSAYDRHVFRMQKNTRGSRGTWDKVKKKSVMLLFLGHCPLPAEPSGTAWNPWNPGITAPLWALDGKWESSLGLGSAAVEGNSFVRKESLSGFRIALEFHDL</sequence>
<evidence type="ECO:0000259" key="2">
    <source>
        <dbReference type="PROSITE" id="PS50090"/>
    </source>
</evidence>
<dbReference type="Gene3D" id="1.10.10.60">
    <property type="entry name" value="Homeodomain-like"/>
    <property type="match status" value="1"/>
</dbReference>
<dbReference type="GO" id="GO:0000775">
    <property type="term" value="C:chromosome, centromeric region"/>
    <property type="evidence" value="ECO:0007669"/>
    <property type="project" value="TreeGrafter"/>
</dbReference>
<feature type="compositionally biased region" description="Basic and acidic residues" evidence="1">
    <location>
        <begin position="44"/>
        <end position="68"/>
    </location>
</feature>
<organism evidence="3 4">
    <name type="scientific">Zosterops lateralis melanops</name>
    <dbReference type="NCBI Taxonomy" id="1220523"/>
    <lineage>
        <taxon>Eukaryota</taxon>
        <taxon>Metazoa</taxon>
        <taxon>Chordata</taxon>
        <taxon>Craniata</taxon>
        <taxon>Vertebrata</taxon>
        <taxon>Euteleostomi</taxon>
        <taxon>Archelosauria</taxon>
        <taxon>Archosauria</taxon>
        <taxon>Dinosauria</taxon>
        <taxon>Saurischia</taxon>
        <taxon>Theropoda</taxon>
        <taxon>Coelurosauria</taxon>
        <taxon>Aves</taxon>
        <taxon>Neognathae</taxon>
        <taxon>Neoaves</taxon>
        <taxon>Telluraves</taxon>
        <taxon>Australaves</taxon>
        <taxon>Passeriformes</taxon>
        <taxon>Sylvioidea</taxon>
        <taxon>Zosteropidae</taxon>
        <taxon>Zosterops</taxon>
    </lineage>
</organism>
<reference evidence="3" key="2">
    <citation type="submission" date="2025-09" db="UniProtKB">
        <authorList>
            <consortium name="Ensembl"/>
        </authorList>
    </citation>
    <scope>IDENTIFICATION</scope>
</reference>
<feature type="region of interest" description="Disordered" evidence="1">
    <location>
        <begin position="319"/>
        <end position="343"/>
    </location>
</feature>
<dbReference type="AlphaFoldDB" id="A0A8D2QVP7"/>
<dbReference type="PANTHER" id="PTHR16124">
    <property type="entry name" value="MIS18-BINDING PROTEIN 1"/>
    <property type="match status" value="1"/>
</dbReference>
<feature type="compositionally biased region" description="Polar residues" evidence="1">
    <location>
        <begin position="1"/>
        <end position="11"/>
    </location>
</feature>
<dbReference type="InterPro" id="IPR009057">
    <property type="entry name" value="Homeodomain-like_sf"/>
</dbReference>